<reference evidence="3" key="1">
    <citation type="journal article" date="2019" name="Nat. Commun.">
        <title>The genome of broomcorn millet.</title>
        <authorList>
            <person name="Zou C."/>
            <person name="Miki D."/>
            <person name="Li D."/>
            <person name="Tang Q."/>
            <person name="Xiao L."/>
            <person name="Rajput S."/>
            <person name="Deng P."/>
            <person name="Jia W."/>
            <person name="Huang R."/>
            <person name="Zhang M."/>
            <person name="Sun Y."/>
            <person name="Hu J."/>
            <person name="Fu X."/>
            <person name="Schnable P.S."/>
            <person name="Li F."/>
            <person name="Zhang H."/>
            <person name="Feng B."/>
            <person name="Zhu X."/>
            <person name="Liu R."/>
            <person name="Schnable J.C."/>
            <person name="Zhu J.-K."/>
            <person name="Zhang H."/>
        </authorList>
    </citation>
    <scope>NUCLEOTIDE SEQUENCE [LARGE SCALE GENOMIC DNA]</scope>
</reference>
<evidence type="ECO:0000313" key="2">
    <source>
        <dbReference type="EMBL" id="RLN29675.1"/>
    </source>
</evidence>
<feature type="domain" description="DUF6598" evidence="1">
    <location>
        <begin position="20"/>
        <end position="59"/>
    </location>
</feature>
<dbReference type="Pfam" id="PF20241">
    <property type="entry name" value="DUF6598"/>
    <property type="match status" value="1"/>
</dbReference>
<dbReference type="STRING" id="4540.A0A3L6T1I6"/>
<dbReference type="EMBL" id="PQIB02000003">
    <property type="protein sequence ID" value="RLN29675.1"/>
    <property type="molecule type" value="Genomic_DNA"/>
</dbReference>
<dbReference type="Proteomes" id="UP000275267">
    <property type="component" value="Unassembled WGS sequence"/>
</dbReference>
<proteinExistence type="predicted"/>
<dbReference type="InterPro" id="IPR046533">
    <property type="entry name" value="DUF6598"/>
</dbReference>
<name>A0A3L6T1I6_PANMI</name>
<keyword evidence="3" id="KW-1185">Reference proteome</keyword>
<evidence type="ECO:0000259" key="1">
    <source>
        <dbReference type="Pfam" id="PF20241"/>
    </source>
</evidence>
<protein>
    <recommendedName>
        <fullName evidence="1">DUF6598 domain-containing protein</fullName>
    </recommendedName>
</protein>
<comment type="caution">
    <text evidence="2">The sequence shown here is derived from an EMBL/GenBank/DDBJ whole genome shotgun (WGS) entry which is preliminary data.</text>
</comment>
<sequence length="154" mass="17613">MRYTDRVRNESDRYFQRPAVYILSVKIVSLDVCFPIQVYGTVIARDSIDCKCLHLFRREIIVNSSALRDTVGLVPNAEATSFSSYEKGKKNENIILFGEWAEQSTAEKCKILEGLEASKVLIYKGFRVSTLQWHLTRNILAGLTIQPIRNFPPI</sequence>
<gene>
    <name evidence="2" type="ORF">C2845_PM05G10060</name>
</gene>
<dbReference type="AlphaFoldDB" id="A0A3L6T1I6"/>
<accession>A0A3L6T1I6</accession>
<evidence type="ECO:0000313" key="3">
    <source>
        <dbReference type="Proteomes" id="UP000275267"/>
    </source>
</evidence>
<dbReference type="OrthoDB" id="694865at2759"/>
<organism evidence="2 3">
    <name type="scientific">Panicum miliaceum</name>
    <name type="common">Proso millet</name>
    <name type="synonym">Broomcorn millet</name>
    <dbReference type="NCBI Taxonomy" id="4540"/>
    <lineage>
        <taxon>Eukaryota</taxon>
        <taxon>Viridiplantae</taxon>
        <taxon>Streptophyta</taxon>
        <taxon>Embryophyta</taxon>
        <taxon>Tracheophyta</taxon>
        <taxon>Spermatophyta</taxon>
        <taxon>Magnoliopsida</taxon>
        <taxon>Liliopsida</taxon>
        <taxon>Poales</taxon>
        <taxon>Poaceae</taxon>
        <taxon>PACMAD clade</taxon>
        <taxon>Panicoideae</taxon>
        <taxon>Panicodae</taxon>
        <taxon>Paniceae</taxon>
        <taxon>Panicinae</taxon>
        <taxon>Panicum</taxon>
        <taxon>Panicum sect. Panicum</taxon>
    </lineage>
</organism>